<proteinExistence type="inferred from homology"/>
<evidence type="ECO:0000256" key="2">
    <source>
        <dbReference type="ARBA" id="ARBA00010617"/>
    </source>
</evidence>
<dbReference type="PROSITE" id="PS00086">
    <property type="entry name" value="CYTOCHROME_P450"/>
    <property type="match status" value="1"/>
</dbReference>
<dbReference type="PRINTS" id="PR00385">
    <property type="entry name" value="P450"/>
</dbReference>
<dbReference type="InterPro" id="IPR001128">
    <property type="entry name" value="Cyt_P450"/>
</dbReference>
<dbReference type="InterPro" id="IPR050121">
    <property type="entry name" value="Cytochrome_P450_monoxygenase"/>
</dbReference>
<keyword evidence="5" id="KW-1185">Reference proteome</keyword>
<dbReference type="PANTHER" id="PTHR24305">
    <property type="entry name" value="CYTOCHROME P450"/>
    <property type="match status" value="1"/>
</dbReference>
<sequence length="429" mass="47173">MADAPRLPVGPRLPRAVQSVGMMRLRHRWVPRLHRRYGDVFTVRLLPRGRDVVLFSDPAAVREIFAGDPAVFHAGEANSLLGPVMGEHSLLLLDDLEHRRARALLTPAFSGRALRGYADLVSGLAKTEVGSWVPGVPFPVLDRMNALTLEVILRVVFGVTDDTRLARLRPLVRDLVDVSPLVFLGYAVPRLRHVGMWRRAAERTSALDALVREEIRERRADPDLPHRDDVLSRLVRVDDGGDRLTDDELRDQLVTLLLAGHETTATALAWTLHEIGLDPERRAWARDAARSGDDDRLEALVEEAMRLHPVIPMVVRVLRAPATVGGRDLPAGTTVAASILLAHSRAENHPDPGAYRPERFLGGQPAPNTWIPFGGGVRRCLGAGFSLMEAVAVLREVLVAVDVKSLGPEPPRVRNITSVPGHGARIVVH</sequence>
<keyword evidence="3" id="KW-0479">Metal-binding</keyword>
<dbReference type="PANTHER" id="PTHR24305:SF166">
    <property type="entry name" value="CYTOCHROME P450 12A4, MITOCHONDRIAL-RELATED"/>
    <property type="match status" value="1"/>
</dbReference>
<dbReference type="InterPro" id="IPR002401">
    <property type="entry name" value="Cyt_P450_E_grp-I"/>
</dbReference>
<organism evidence="4 5">
    <name type="scientific">Phycicoccus sonneratiae</name>
    <dbReference type="NCBI Taxonomy" id="2807628"/>
    <lineage>
        <taxon>Bacteria</taxon>
        <taxon>Bacillati</taxon>
        <taxon>Actinomycetota</taxon>
        <taxon>Actinomycetes</taxon>
        <taxon>Micrococcales</taxon>
        <taxon>Intrasporangiaceae</taxon>
        <taxon>Phycicoccus</taxon>
    </lineage>
</organism>
<accession>A0ABS2CPL1</accession>
<gene>
    <name evidence="4" type="ORF">JQN70_15605</name>
</gene>
<evidence type="ECO:0000256" key="1">
    <source>
        <dbReference type="ARBA" id="ARBA00001971"/>
    </source>
</evidence>
<dbReference type="EMBL" id="JAFDVD010000017">
    <property type="protein sequence ID" value="MBM6401822.1"/>
    <property type="molecule type" value="Genomic_DNA"/>
</dbReference>
<comment type="similarity">
    <text evidence="2 3">Belongs to the cytochrome P450 family.</text>
</comment>
<dbReference type="CDD" id="cd11053">
    <property type="entry name" value="CYP110-like"/>
    <property type="match status" value="1"/>
</dbReference>
<protein>
    <submittedName>
        <fullName evidence="4">Cytochrome P450</fullName>
    </submittedName>
</protein>
<dbReference type="Gene3D" id="1.10.630.10">
    <property type="entry name" value="Cytochrome P450"/>
    <property type="match status" value="1"/>
</dbReference>
<comment type="cofactor">
    <cofactor evidence="1">
        <name>heme</name>
        <dbReference type="ChEBI" id="CHEBI:30413"/>
    </cofactor>
</comment>
<dbReference type="SUPFAM" id="SSF48264">
    <property type="entry name" value="Cytochrome P450"/>
    <property type="match status" value="1"/>
</dbReference>
<dbReference type="PRINTS" id="PR00463">
    <property type="entry name" value="EP450I"/>
</dbReference>
<name>A0ABS2CPL1_9MICO</name>
<keyword evidence="3" id="KW-0503">Monooxygenase</keyword>
<keyword evidence="3" id="KW-0560">Oxidoreductase</keyword>
<dbReference type="Pfam" id="PF00067">
    <property type="entry name" value="p450"/>
    <property type="match status" value="1"/>
</dbReference>
<dbReference type="RefSeq" id="WP_204132288.1">
    <property type="nucleotide sequence ID" value="NZ_JAFDVD010000017.1"/>
</dbReference>
<keyword evidence="3" id="KW-0349">Heme</keyword>
<keyword evidence="3" id="KW-0408">Iron</keyword>
<dbReference type="InterPro" id="IPR036396">
    <property type="entry name" value="Cyt_P450_sf"/>
</dbReference>
<reference evidence="4" key="1">
    <citation type="submission" date="2021-02" db="EMBL/GenBank/DDBJ databases">
        <title>Phycicoccus sp. MQZ13P-5T, whole genome shotgun sequence.</title>
        <authorList>
            <person name="Tuo L."/>
        </authorList>
    </citation>
    <scope>NUCLEOTIDE SEQUENCE</scope>
    <source>
        <strain evidence="4">MQZ13P-5</strain>
    </source>
</reference>
<dbReference type="InterPro" id="IPR017972">
    <property type="entry name" value="Cyt_P450_CS"/>
</dbReference>
<evidence type="ECO:0000256" key="3">
    <source>
        <dbReference type="RuleBase" id="RU000461"/>
    </source>
</evidence>
<comment type="caution">
    <text evidence="4">The sequence shown here is derived from an EMBL/GenBank/DDBJ whole genome shotgun (WGS) entry which is preliminary data.</text>
</comment>
<evidence type="ECO:0000313" key="4">
    <source>
        <dbReference type="EMBL" id="MBM6401822.1"/>
    </source>
</evidence>
<dbReference type="Proteomes" id="UP001430172">
    <property type="component" value="Unassembled WGS sequence"/>
</dbReference>
<evidence type="ECO:0000313" key="5">
    <source>
        <dbReference type="Proteomes" id="UP001430172"/>
    </source>
</evidence>